<protein>
    <recommendedName>
        <fullName evidence="4">LITAF domain-containing protein</fullName>
    </recommendedName>
</protein>
<dbReference type="AlphaFoldDB" id="A0A0V0QQ03"/>
<dbReference type="InParanoid" id="A0A0V0QQ03"/>
<accession>A0A0V0QQ03</accession>
<gene>
    <name evidence="2" type="ORF">PPERSA_03594</name>
</gene>
<keyword evidence="3" id="KW-1185">Reference proteome</keyword>
<evidence type="ECO:0008006" key="4">
    <source>
        <dbReference type="Google" id="ProtNLM"/>
    </source>
</evidence>
<proteinExistence type="predicted"/>
<evidence type="ECO:0000313" key="3">
    <source>
        <dbReference type="Proteomes" id="UP000054937"/>
    </source>
</evidence>
<dbReference type="EMBL" id="LDAU01000119">
    <property type="protein sequence ID" value="KRX04354.1"/>
    <property type="molecule type" value="Genomic_DNA"/>
</dbReference>
<organism evidence="2 3">
    <name type="scientific">Pseudocohnilembus persalinus</name>
    <name type="common">Ciliate</name>
    <dbReference type="NCBI Taxonomy" id="266149"/>
    <lineage>
        <taxon>Eukaryota</taxon>
        <taxon>Sar</taxon>
        <taxon>Alveolata</taxon>
        <taxon>Ciliophora</taxon>
        <taxon>Intramacronucleata</taxon>
        <taxon>Oligohymenophorea</taxon>
        <taxon>Scuticociliatia</taxon>
        <taxon>Philasterida</taxon>
        <taxon>Pseudocohnilembidae</taxon>
        <taxon>Pseudocohnilembus</taxon>
    </lineage>
</organism>
<feature type="region of interest" description="Disordered" evidence="1">
    <location>
        <begin position="1"/>
        <end position="66"/>
    </location>
</feature>
<sequence length="142" mass="16261">MDNNNQYNQLNTTQGDSSQQPQIAQGQPVFNQPPQQQNFNQQPQQQGYIPPSPQQQQFNSPPQQQVITIQSNSTSWRCPACQQQSGFVEETDCCGLFCVLWWCFVPFGICIYPLCCQEAHKKVRKCINCQNNTVIQEDRCCP</sequence>
<evidence type="ECO:0000256" key="1">
    <source>
        <dbReference type="SAM" id="MobiDB-lite"/>
    </source>
</evidence>
<feature type="compositionally biased region" description="Low complexity" evidence="1">
    <location>
        <begin position="1"/>
        <end position="14"/>
    </location>
</feature>
<comment type="caution">
    <text evidence="2">The sequence shown here is derived from an EMBL/GenBank/DDBJ whole genome shotgun (WGS) entry which is preliminary data.</text>
</comment>
<feature type="compositionally biased region" description="Polar residues" evidence="1">
    <location>
        <begin position="15"/>
        <end position="24"/>
    </location>
</feature>
<reference evidence="2 3" key="1">
    <citation type="journal article" date="2015" name="Sci. Rep.">
        <title>Genome of the facultative scuticociliatosis pathogen Pseudocohnilembus persalinus provides insight into its virulence through horizontal gene transfer.</title>
        <authorList>
            <person name="Xiong J."/>
            <person name="Wang G."/>
            <person name="Cheng J."/>
            <person name="Tian M."/>
            <person name="Pan X."/>
            <person name="Warren A."/>
            <person name="Jiang C."/>
            <person name="Yuan D."/>
            <person name="Miao W."/>
        </authorList>
    </citation>
    <scope>NUCLEOTIDE SEQUENCE [LARGE SCALE GENOMIC DNA]</scope>
    <source>
        <strain evidence="2">36N120E</strain>
    </source>
</reference>
<feature type="compositionally biased region" description="Low complexity" evidence="1">
    <location>
        <begin position="25"/>
        <end position="65"/>
    </location>
</feature>
<dbReference type="Proteomes" id="UP000054937">
    <property type="component" value="Unassembled WGS sequence"/>
</dbReference>
<evidence type="ECO:0000313" key="2">
    <source>
        <dbReference type="EMBL" id="KRX04354.1"/>
    </source>
</evidence>
<name>A0A0V0QQ03_PSEPJ</name>